<dbReference type="FunFam" id="3.90.190.10:FF:000035">
    <property type="entry name" value="Tyrosine phosphatase, putative"/>
    <property type="match status" value="1"/>
</dbReference>
<organism evidence="4 5">
    <name type="scientific">Furculomyces boomerangus</name>
    <dbReference type="NCBI Taxonomy" id="61424"/>
    <lineage>
        <taxon>Eukaryota</taxon>
        <taxon>Fungi</taxon>
        <taxon>Fungi incertae sedis</taxon>
        <taxon>Zoopagomycota</taxon>
        <taxon>Kickxellomycotina</taxon>
        <taxon>Harpellomycetes</taxon>
        <taxon>Harpellales</taxon>
        <taxon>Harpellaceae</taxon>
        <taxon>Furculomyces</taxon>
    </lineage>
</organism>
<dbReference type="InterPro" id="IPR004861">
    <property type="entry name" value="Siw14-like"/>
</dbReference>
<comment type="caution">
    <text evidence="4">The sequence shown here is derived from an EMBL/GenBank/DDBJ whole genome shotgun (WGS) entry which is preliminary data.</text>
</comment>
<dbReference type="Pfam" id="PF03162">
    <property type="entry name" value="Y_phosphatase2"/>
    <property type="match status" value="1"/>
</dbReference>
<dbReference type="SUPFAM" id="SSF52799">
    <property type="entry name" value="(Phosphotyrosine protein) phosphatases II"/>
    <property type="match status" value="1"/>
</dbReference>
<keyword evidence="5" id="KW-1185">Reference proteome</keyword>
<evidence type="ECO:0000313" key="5">
    <source>
        <dbReference type="Proteomes" id="UP000245699"/>
    </source>
</evidence>
<sequence length="184" mass="21427">MKSIRKELLEPPEIFGIVEEGVYRSNGSLNQSQVEFLEPLKIKTLLLLSIENVSFPLKKFVKENNIEQINLGLKTWQPDLEWKPVSEELVKEATEIILDKSFHPILLVCSSGIRETSTVVGCLRKLQNWNFNSIIFEYRRYSTSRARYAIELFIELFDIDLVSIPSNTPDWFISQQQFFTLPQN</sequence>
<comment type="subcellular location">
    <subcellularLocation>
        <location evidence="1">Cytoplasm</location>
    </subcellularLocation>
</comment>
<dbReference type="EMBL" id="MBFT01000347">
    <property type="protein sequence ID" value="PVU92765.1"/>
    <property type="molecule type" value="Genomic_DNA"/>
</dbReference>
<dbReference type="Gene3D" id="3.90.190.10">
    <property type="entry name" value="Protein tyrosine phosphatase superfamily"/>
    <property type="match status" value="1"/>
</dbReference>
<dbReference type="PRINTS" id="PR01911">
    <property type="entry name" value="PFDSPHPHTASE"/>
</dbReference>
<dbReference type="InterPro" id="IPR029021">
    <property type="entry name" value="Prot-tyrosine_phosphatase-like"/>
</dbReference>
<dbReference type="PANTHER" id="PTHR31126">
    <property type="entry name" value="TYROSINE-PROTEIN PHOSPHATASE"/>
    <property type="match status" value="1"/>
</dbReference>
<dbReference type="OrthoDB" id="6375174at2759"/>
<name>A0A2T9YKA7_9FUNG</name>
<dbReference type="GO" id="GO:0005737">
    <property type="term" value="C:cytoplasm"/>
    <property type="evidence" value="ECO:0007669"/>
    <property type="project" value="UniProtKB-SubCell"/>
</dbReference>
<evidence type="ECO:0000256" key="2">
    <source>
        <dbReference type="ARBA" id="ARBA00022490"/>
    </source>
</evidence>
<keyword evidence="3" id="KW-0378">Hydrolase</keyword>
<dbReference type="AlphaFoldDB" id="A0A2T9YKA7"/>
<dbReference type="GO" id="GO:0016791">
    <property type="term" value="F:phosphatase activity"/>
    <property type="evidence" value="ECO:0007669"/>
    <property type="project" value="InterPro"/>
</dbReference>
<dbReference type="Proteomes" id="UP000245699">
    <property type="component" value="Unassembled WGS sequence"/>
</dbReference>
<dbReference type="InterPro" id="IPR020428">
    <property type="entry name" value="PFA-DSPs"/>
</dbReference>
<dbReference type="STRING" id="61424.A0A2T9YKA7"/>
<gene>
    <name evidence="4" type="ORF">BB559_003599</name>
</gene>
<keyword evidence="2" id="KW-0963">Cytoplasm</keyword>
<protein>
    <recommendedName>
        <fullName evidence="6">Tyrosine-protein phosphatase domain-containing protein</fullName>
    </recommendedName>
</protein>
<evidence type="ECO:0008006" key="6">
    <source>
        <dbReference type="Google" id="ProtNLM"/>
    </source>
</evidence>
<accession>A0A2T9YKA7</accession>
<evidence type="ECO:0000313" key="4">
    <source>
        <dbReference type="EMBL" id="PVU92765.1"/>
    </source>
</evidence>
<evidence type="ECO:0000256" key="1">
    <source>
        <dbReference type="ARBA" id="ARBA00004496"/>
    </source>
</evidence>
<reference evidence="4 5" key="1">
    <citation type="journal article" date="2018" name="MBio">
        <title>Comparative Genomics Reveals the Core Gene Toolbox for the Fungus-Insect Symbiosis.</title>
        <authorList>
            <person name="Wang Y."/>
            <person name="Stata M."/>
            <person name="Wang W."/>
            <person name="Stajich J.E."/>
            <person name="White M.M."/>
            <person name="Moncalvo J.M."/>
        </authorList>
    </citation>
    <scope>NUCLEOTIDE SEQUENCE [LARGE SCALE GENOMIC DNA]</scope>
    <source>
        <strain evidence="4 5">AUS-77-4</strain>
    </source>
</reference>
<evidence type="ECO:0000256" key="3">
    <source>
        <dbReference type="ARBA" id="ARBA00022801"/>
    </source>
</evidence>
<dbReference type="PANTHER" id="PTHR31126:SF18">
    <property type="entry name" value="PROTEIN-TYROSINE-PHOSPHATASE"/>
    <property type="match status" value="1"/>
</dbReference>
<dbReference type="CDD" id="cd14501">
    <property type="entry name" value="PFA-DSP"/>
    <property type="match status" value="1"/>
</dbReference>
<proteinExistence type="predicted"/>